<dbReference type="Pfam" id="PF01753">
    <property type="entry name" value="zf-MYND"/>
    <property type="match status" value="1"/>
</dbReference>
<evidence type="ECO:0000313" key="7">
    <source>
        <dbReference type="Proteomes" id="UP001347796"/>
    </source>
</evidence>
<dbReference type="Gene3D" id="3.10.20.90">
    <property type="entry name" value="Phosphatidylinositol 3-kinase Catalytic Subunit, Chain A, domain 1"/>
    <property type="match status" value="1"/>
</dbReference>
<evidence type="ECO:0000256" key="2">
    <source>
        <dbReference type="ARBA" id="ARBA00022771"/>
    </source>
</evidence>
<evidence type="ECO:0000256" key="3">
    <source>
        <dbReference type="ARBA" id="ARBA00022833"/>
    </source>
</evidence>
<dbReference type="InterPro" id="IPR002893">
    <property type="entry name" value="Znf_MYND"/>
</dbReference>
<dbReference type="GO" id="GO:0008270">
    <property type="term" value="F:zinc ion binding"/>
    <property type="evidence" value="ECO:0007669"/>
    <property type="project" value="UniProtKB-KW"/>
</dbReference>
<dbReference type="CDD" id="cd17039">
    <property type="entry name" value="Ubl_ubiquitin_like"/>
    <property type="match status" value="1"/>
</dbReference>
<dbReference type="InterPro" id="IPR029071">
    <property type="entry name" value="Ubiquitin-like_domsf"/>
</dbReference>
<keyword evidence="3" id="KW-0862">Zinc</keyword>
<dbReference type="SUPFAM" id="SSF54236">
    <property type="entry name" value="Ubiquitin-like"/>
    <property type="match status" value="1"/>
</dbReference>
<protein>
    <recommendedName>
        <fullName evidence="5">MYND-type domain-containing protein</fullName>
    </recommendedName>
</protein>
<dbReference type="EMBL" id="JAZGQO010000011">
    <property type="protein sequence ID" value="KAK6173572.1"/>
    <property type="molecule type" value="Genomic_DNA"/>
</dbReference>
<proteinExistence type="predicted"/>
<evidence type="ECO:0000313" key="6">
    <source>
        <dbReference type="EMBL" id="KAK6173572.1"/>
    </source>
</evidence>
<dbReference type="Gene3D" id="6.10.140.2220">
    <property type="match status" value="1"/>
</dbReference>
<dbReference type="CDD" id="cd14278">
    <property type="entry name" value="UBA_NAC_like"/>
    <property type="match status" value="1"/>
</dbReference>
<keyword evidence="2 4" id="KW-0863">Zinc-finger</keyword>
<sequence>MADSCCLCRNCQQIFDKMKRCVRCKSVYYCSRECQLKDWINHKDNCIEYMNSVEQIKDEDMNSRTNESALVDSKVCNKLNENSVHITDKTQATRHTSRINFEKAAKELKLKTQSKNIFEEEKIDEAVSLNSSDKFYYHNNETYYDVPTFHSDHPFFQITVKFFKQRHKIDINDSWTSDEILKYLSCQLEIPLEKIKIIHKGKLLTREIIRENIGPKSVLQLIGEKAANEQGLDKRDIDVMMKQLGVERNAAVNTLRQKGDLIDAIIEAANKN</sequence>
<feature type="domain" description="MYND-type" evidence="5">
    <location>
        <begin position="8"/>
        <end position="46"/>
    </location>
</feature>
<evidence type="ECO:0000259" key="5">
    <source>
        <dbReference type="PROSITE" id="PS50865"/>
    </source>
</evidence>
<dbReference type="Pfam" id="PF19026">
    <property type="entry name" value="UBA_HYPK"/>
    <property type="match status" value="1"/>
</dbReference>
<keyword evidence="7" id="KW-1185">Reference proteome</keyword>
<name>A0AAN8JAA4_PATCE</name>
<reference evidence="6 7" key="1">
    <citation type="submission" date="2024-01" db="EMBL/GenBank/DDBJ databases">
        <title>The genome of the rayed Mediterranean limpet Patella caerulea (Linnaeus, 1758).</title>
        <authorList>
            <person name="Anh-Thu Weber A."/>
            <person name="Halstead-Nussloch G."/>
        </authorList>
    </citation>
    <scope>NUCLEOTIDE SEQUENCE [LARGE SCALE GENOMIC DNA]</scope>
    <source>
        <strain evidence="6">AATW-2023a</strain>
        <tissue evidence="6">Whole specimen</tissue>
    </source>
</reference>
<organism evidence="6 7">
    <name type="scientific">Patella caerulea</name>
    <name type="common">Rayed Mediterranean limpet</name>
    <dbReference type="NCBI Taxonomy" id="87958"/>
    <lineage>
        <taxon>Eukaryota</taxon>
        <taxon>Metazoa</taxon>
        <taxon>Spiralia</taxon>
        <taxon>Lophotrochozoa</taxon>
        <taxon>Mollusca</taxon>
        <taxon>Gastropoda</taxon>
        <taxon>Patellogastropoda</taxon>
        <taxon>Patelloidea</taxon>
        <taxon>Patellidae</taxon>
        <taxon>Patella</taxon>
    </lineage>
</organism>
<dbReference type="PROSITE" id="PS50865">
    <property type="entry name" value="ZF_MYND_2"/>
    <property type="match status" value="1"/>
</dbReference>
<gene>
    <name evidence="6" type="ORF">SNE40_016997</name>
</gene>
<dbReference type="SUPFAM" id="SSF144232">
    <property type="entry name" value="HIT/MYND zinc finger-like"/>
    <property type="match status" value="1"/>
</dbReference>
<accession>A0AAN8JAA4</accession>
<dbReference type="InterPro" id="IPR044034">
    <property type="entry name" value="NAC-like_UBA"/>
</dbReference>
<dbReference type="AlphaFoldDB" id="A0AAN8JAA4"/>
<evidence type="ECO:0000256" key="1">
    <source>
        <dbReference type="ARBA" id="ARBA00022723"/>
    </source>
</evidence>
<comment type="caution">
    <text evidence="6">The sequence shown here is derived from an EMBL/GenBank/DDBJ whole genome shotgun (WGS) entry which is preliminary data.</text>
</comment>
<dbReference type="Proteomes" id="UP001347796">
    <property type="component" value="Unassembled WGS sequence"/>
</dbReference>
<keyword evidence="1" id="KW-0479">Metal-binding</keyword>
<evidence type="ECO:0000256" key="4">
    <source>
        <dbReference type="PROSITE-ProRule" id="PRU00134"/>
    </source>
</evidence>
<dbReference type="Gene3D" id="1.10.8.10">
    <property type="entry name" value="DNA helicase RuvA subunit, C-terminal domain"/>
    <property type="match status" value="1"/>
</dbReference>